<accession>A0A183ABN7</accession>
<keyword evidence="2" id="KW-1185">Reference proteome</keyword>
<evidence type="ECO:0000313" key="3">
    <source>
        <dbReference type="WBParaSite" id="ECPE_0000438401-mRNA-1"/>
    </source>
</evidence>
<evidence type="ECO:0000313" key="2">
    <source>
        <dbReference type="Proteomes" id="UP000272942"/>
    </source>
</evidence>
<reference evidence="1 2" key="2">
    <citation type="submission" date="2018-11" db="EMBL/GenBank/DDBJ databases">
        <authorList>
            <consortium name="Pathogen Informatics"/>
        </authorList>
    </citation>
    <scope>NUCLEOTIDE SEQUENCE [LARGE SCALE GENOMIC DNA]</scope>
    <source>
        <strain evidence="1 2">Egypt</strain>
    </source>
</reference>
<sequence>MIGTGNPIEQMASSANGSRFGHCWRAVGRSCGRTACMRAQTGAHLDVRTAGPAQMRNAHACSGQRMVIEENIIKHMKIAPEHERMHTTPAGWTGMKV</sequence>
<name>A0A183ABN7_9TREM</name>
<gene>
    <name evidence="1" type="ORF">ECPE_LOCUS4372</name>
</gene>
<dbReference type="EMBL" id="UZAN01041228">
    <property type="protein sequence ID" value="VDP72394.1"/>
    <property type="molecule type" value="Genomic_DNA"/>
</dbReference>
<proteinExistence type="predicted"/>
<evidence type="ECO:0000313" key="1">
    <source>
        <dbReference type="EMBL" id="VDP72394.1"/>
    </source>
</evidence>
<reference evidence="3" key="1">
    <citation type="submission" date="2016-06" db="UniProtKB">
        <authorList>
            <consortium name="WormBaseParasite"/>
        </authorList>
    </citation>
    <scope>IDENTIFICATION</scope>
</reference>
<dbReference type="AlphaFoldDB" id="A0A183ABN7"/>
<organism evidence="3">
    <name type="scientific">Echinostoma caproni</name>
    <dbReference type="NCBI Taxonomy" id="27848"/>
    <lineage>
        <taxon>Eukaryota</taxon>
        <taxon>Metazoa</taxon>
        <taxon>Spiralia</taxon>
        <taxon>Lophotrochozoa</taxon>
        <taxon>Platyhelminthes</taxon>
        <taxon>Trematoda</taxon>
        <taxon>Digenea</taxon>
        <taxon>Plagiorchiida</taxon>
        <taxon>Echinostomata</taxon>
        <taxon>Echinostomatoidea</taxon>
        <taxon>Echinostomatidae</taxon>
        <taxon>Echinostoma</taxon>
    </lineage>
</organism>
<dbReference type="Proteomes" id="UP000272942">
    <property type="component" value="Unassembled WGS sequence"/>
</dbReference>
<protein>
    <submittedName>
        <fullName evidence="1 3">Uncharacterized protein</fullName>
    </submittedName>
</protein>
<dbReference type="WBParaSite" id="ECPE_0000438401-mRNA-1">
    <property type="protein sequence ID" value="ECPE_0000438401-mRNA-1"/>
    <property type="gene ID" value="ECPE_0000438401"/>
</dbReference>